<dbReference type="EMBL" id="PDUG01000006">
    <property type="protein sequence ID" value="PIC15689.1"/>
    <property type="molecule type" value="Genomic_DNA"/>
</dbReference>
<evidence type="ECO:0000256" key="1">
    <source>
        <dbReference type="SAM" id="MobiDB-lite"/>
    </source>
</evidence>
<dbReference type="Proteomes" id="UP000230233">
    <property type="component" value="Chromosome X"/>
</dbReference>
<organism evidence="2 3">
    <name type="scientific">Caenorhabditis nigoni</name>
    <dbReference type="NCBI Taxonomy" id="1611254"/>
    <lineage>
        <taxon>Eukaryota</taxon>
        <taxon>Metazoa</taxon>
        <taxon>Ecdysozoa</taxon>
        <taxon>Nematoda</taxon>
        <taxon>Chromadorea</taxon>
        <taxon>Rhabditida</taxon>
        <taxon>Rhabditina</taxon>
        <taxon>Rhabditomorpha</taxon>
        <taxon>Rhabditoidea</taxon>
        <taxon>Rhabditidae</taxon>
        <taxon>Peloderinae</taxon>
        <taxon>Caenorhabditis</taxon>
    </lineage>
</organism>
<evidence type="ECO:0000313" key="3">
    <source>
        <dbReference type="Proteomes" id="UP000230233"/>
    </source>
</evidence>
<proteinExistence type="predicted"/>
<keyword evidence="3" id="KW-1185">Reference proteome</keyword>
<name>A0A2G5SL84_9PELO</name>
<gene>
    <name evidence="2" type="primary">Cnig_chr_X.g22563</name>
    <name evidence="2" type="ORF">B9Z55_022563</name>
</gene>
<accession>A0A2G5SL84</accession>
<feature type="compositionally biased region" description="Basic and acidic residues" evidence="1">
    <location>
        <begin position="9"/>
        <end position="30"/>
    </location>
</feature>
<feature type="region of interest" description="Disordered" evidence="1">
    <location>
        <begin position="1"/>
        <end position="39"/>
    </location>
</feature>
<comment type="caution">
    <text evidence="2">The sequence shown here is derived from an EMBL/GenBank/DDBJ whole genome shotgun (WGS) entry which is preliminary data.</text>
</comment>
<reference evidence="3" key="1">
    <citation type="submission" date="2017-10" db="EMBL/GenBank/DDBJ databases">
        <title>Rapid genome shrinkage in a self-fertile nematode reveals novel sperm competition proteins.</title>
        <authorList>
            <person name="Yin D."/>
            <person name="Schwarz E.M."/>
            <person name="Thomas C.G."/>
            <person name="Felde R.L."/>
            <person name="Korf I.F."/>
            <person name="Cutter A.D."/>
            <person name="Schartner C.M."/>
            <person name="Ralston E.J."/>
            <person name="Meyer B.J."/>
            <person name="Haag E.S."/>
        </authorList>
    </citation>
    <scope>NUCLEOTIDE SEQUENCE [LARGE SCALE GENOMIC DNA]</scope>
    <source>
        <strain evidence="3">JU1422</strain>
    </source>
</reference>
<protein>
    <submittedName>
        <fullName evidence="2">Uncharacterized protein</fullName>
    </submittedName>
</protein>
<dbReference type="AlphaFoldDB" id="A0A2G5SL84"/>
<evidence type="ECO:0000313" key="2">
    <source>
        <dbReference type="EMBL" id="PIC15689.1"/>
    </source>
</evidence>
<sequence length="206" mass="24537">MPNRWFKPNKKEDRLMKRTERKRSGNEFSRRKGKKQTKISARKFRALRHQHNIAITTTIYCEFSRYLAFRSNTAIRSSCPSIFYPSPEPVVRSFCLDLRKLLPSVFVYTFILYPGIPCLTHPIPAAHLRKWITKKSKPWKIRIKCQTVGSSPTKKEDRLMKRTEIKRSQNEFFKEERKKNTEGHRHQHKVVVTNTIYCDFSRCLAF</sequence>